<dbReference type="GO" id="GO:0046872">
    <property type="term" value="F:metal ion binding"/>
    <property type="evidence" value="ECO:0007669"/>
    <property type="project" value="UniProtKB-KW"/>
</dbReference>
<keyword evidence="6 11" id="KW-0378">Hydrolase</keyword>
<dbReference type="SMART" id="SM00228">
    <property type="entry name" value="PDZ"/>
    <property type="match status" value="1"/>
</dbReference>
<evidence type="ECO:0000256" key="2">
    <source>
        <dbReference type="ARBA" id="ARBA00004141"/>
    </source>
</evidence>
<feature type="transmembrane region" description="Helical" evidence="11">
    <location>
        <begin position="339"/>
        <end position="360"/>
    </location>
</feature>
<evidence type="ECO:0000256" key="11">
    <source>
        <dbReference type="RuleBase" id="RU362031"/>
    </source>
</evidence>
<reference evidence="13 14" key="1">
    <citation type="submission" date="2015-03" db="EMBL/GenBank/DDBJ databases">
        <title>Caedibacter varicaedens, whole genome shotgun sequence.</title>
        <authorList>
            <person name="Suzuki H."/>
            <person name="Dapper A.L."/>
            <person name="Gibson A.K."/>
            <person name="Jackson C."/>
            <person name="Lee H."/>
            <person name="Pejaver V.R."/>
            <person name="Doak T."/>
            <person name="Lynch M."/>
        </authorList>
    </citation>
    <scope>NUCLEOTIDE SEQUENCE [LARGE SCALE GENOMIC DNA]</scope>
</reference>
<feature type="transmembrane region" description="Helical" evidence="11">
    <location>
        <begin position="7"/>
        <end position="25"/>
    </location>
</feature>
<dbReference type="CDD" id="cd23081">
    <property type="entry name" value="cpPDZ_EcRseP-like"/>
    <property type="match status" value="1"/>
</dbReference>
<sequence>MSLINLVYYNIIPFILVLSLLVFVHELGHYLVARWNGVKVEVFSIGFGAELFGWTDRVGTRWKISIIPMGGYVKMFSDLNPASQPDQTLIQEMSEKDKEVSLFHKTVWQRIAVSAAGPLANYLFAIFLFGTLYIFMGQKIPSEETKIGHIMPKSAAEQVGLQEGDLILDINGITTGTFVELQKIIQENPGHEIVLHVQREEQKMMIRATPQAIKVRDHEIGRLGITPSYHEVKRSPLTAYFYAVEDVYTFSAKTLAHLGQMIVGNQSTDGLSGPLGIANLTGEVARKSLVDLIWLTALLSINLGLINLFPVPMLDGGHLLFYFIEAIRGKAVSEKVQEAGYRIGFSLVMLLVVISTWNDLSHLKVFEFFKNIFN</sequence>
<evidence type="ECO:0000256" key="5">
    <source>
        <dbReference type="ARBA" id="ARBA00022692"/>
    </source>
</evidence>
<dbReference type="EMBL" id="BBVC01000022">
    <property type="protein sequence ID" value="GAO97994.1"/>
    <property type="molecule type" value="Genomic_DNA"/>
</dbReference>
<dbReference type="NCBIfam" id="TIGR00054">
    <property type="entry name" value="RIP metalloprotease RseP"/>
    <property type="match status" value="1"/>
</dbReference>
<evidence type="ECO:0000256" key="10">
    <source>
        <dbReference type="ARBA" id="ARBA00023136"/>
    </source>
</evidence>
<evidence type="ECO:0000256" key="1">
    <source>
        <dbReference type="ARBA" id="ARBA00001947"/>
    </source>
</evidence>
<dbReference type="PANTHER" id="PTHR42837:SF2">
    <property type="entry name" value="MEMBRANE METALLOPROTEASE ARASP2, CHLOROPLASTIC-RELATED"/>
    <property type="match status" value="1"/>
</dbReference>
<evidence type="ECO:0000256" key="8">
    <source>
        <dbReference type="ARBA" id="ARBA00022989"/>
    </source>
</evidence>
<name>A0A0K8MDR8_9PROT</name>
<dbReference type="InterPro" id="IPR041489">
    <property type="entry name" value="PDZ_6"/>
</dbReference>
<proteinExistence type="inferred from homology"/>
<keyword evidence="10 11" id="KW-0472">Membrane</keyword>
<dbReference type="PROSITE" id="PS50106">
    <property type="entry name" value="PDZ"/>
    <property type="match status" value="1"/>
</dbReference>
<evidence type="ECO:0000313" key="14">
    <source>
        <dbReference type="Proteomes" id="UP000036771"/>
    </source>
</evidence>
<dbReference type="Pfam" id="PF17820">
    <property type="entry name" value="PDZ_6"/>
    <property type="match status" value="1"/>
</dbReference>
<comment type="cofactor">
    <cofactor evidence="1 11">
        <name>Zn(2+)</name>
        <dbReference type="ChEBI" id="CHEBI:29105"/>
    </cofactor>
</comment>
<gene>
    <name evidence="13" type="primary">mmpA_1</name>
    <name evidence="13" type="ORF">Cva_00637</name>
</gene>
<dbReference type="EC" id="3.4.24.-" evidence="11"/>
<dbReference type="Proteomes" id="UP000036771">
    <property type="component" value="Unassembled WGS sequence"/>
</dbReference>
<dbReference type="SUPFAM" id="SSF50156">
    <property type="entry name" value="PDZ domain-like"/>
    <property type="match status" value="1"/>
</dbReference>
<evidence type="ECO:0000256" key="6">
    <source>
        <dbReference type="ARBA" id="ARBA00022801"/>
    </source>
</evidence>
<organism evidence="13 14">
    <name type="scientific">Caedimonas varicaedens</name>
    <dbReference type="NCBI Taxonomy" id="1629334"/>
    <lineage>
        <taxon>Bacteria</taxon>
        <taxon>Pseudomonadati</taxon>
        <taxon>Pseudomonadota</taxon>
        <taxon>Alphaproteobacteria</taxon>
        <taxon>Holosporales</taxon>
        <taxon>Caedimonadaceae</taxon>
        <taxon>Caedimonas</taxon>
    </lineage>
</organism>
<dbReference type="InterPro" id="IPR008915">
    <property type="entry name" value="Peptidase_M50"/>
</dbReference>
<evidence type="ECO:0000313" key="13">
    <source>
        <dbReference type="EMBL" id="GAO97994.1"/>
    </source>
</evidence>
<dbReference type="STRING" id="1629334.Cva_00637"/>
<keyword evidence="7 11" id="KW-0862">Zinc</keyword>
<feature type="transmembrane region" description="Helical" evidence="11">
    <location>
        <begin position="292"/>
        <end position="311"/>
    </location>
</feature>
<dbReference type="AlphaFoldDB" id="A0A0K8MDR8"/>
<comment type="subcellular location">
    <subcellularLocation>
        <location evidence="2">Membrane</location>
        <topology evidence="2">Multi-pass membrane protein</topology>
    </subcellularLocation>
</comment>
<keyword evidence="8 11" id="KW-1133">Transmembrane helix</keyword>
<dbReference type="InterPro" id="IPR004387">
    <property type="entry name" value="Pept_M50_Zn"/>
</dbReference>
<keyword evidence="5 11" id="KW-0812">Transmembrane</keyword>
<dbReference type="Pfam" id="PF02163">
    <property type="entry name" value="Peptidase_M50"/>
    <property type="match status" value="1"/>
</dbReference>
<keyword evidence="9 11" id="KW-0482">Metalloprotease</keyword>
<dbReference type="Gene3D" id="2.30.42.10">
    <property type="match status" value="1"/>
</dbReference>
<accession>A0A0K8MDR8</accession>
<keyword evidence="14" id="KW-1185">Reference proteome</keyword>
<feature type="domain" description="PDZ" evidence="12">
    <location>
        <begin position="130"/>
        <end position="201"/>
    </location>
</feature>
<feature type="transmembrane region" description="Helical" evidence="11">
    <location>
        <begin position="111"/>
        <end position="136"/>
    </location>
</feature>
<protein>
    <recommendedName>
        <fullName evidence="11">Zinc metalloprotease</fullName>
        <ecNumber evidence="11">3.4.24.-</ecNumber>
    </recommendedName>
</protein>
<evidence type="ECO:0000256" key="7">
    <source>
        <dbReference type="ARBA" id="ARBA00022833"/>
    </source>
</evidence>
<dbReference type="GO" id="GO:0016020">
    <property type="term" value="C:membrane"/>
    <property type="evidence" value="ECO:0007669"/>
    <property type="project" value="UniProtKB-SubCell"/>
</dbReference>
<evidence type="ECO:0000256" key="3">
    <source>
        <dbReference type="ARBA" id="ARBA00007931"/>
    </source>
</evidence>
<dbReference type="GO" id="GO:0004222">
    <property type="term" value="F:metalloendopeptidase activity"/>
    <property type="evidence" value="ECO:0007669"/>
    <property type="project" value="InterPro"/>
</dbReference>
<comment type="similarity">
    <text evidence="3 11">Belongs to the peptidase M50B family.</text>
</comment>
<comment type="caution">
    <text evidence="13">The sequence shown here is derived from an EMBL/GenBank/DDBJ whole genome shotgun (WGS) entry which is preliminary data.</text>
</comment>
<dbReference type="InterPro" id="IPR036034">
    <property type="entry name" value="PDZ_sf"/>
</dbReference>
<evidence type="ECO:0000259" key="12">
    <source>
        <dbReference type="PROSITE" id="PS50106"/>
    </source>
</evidence>
<evidence type="ECO:0000256" key="4">
    <source>
        <dbReference type="ARBA" id="ARBA00022670"/>
    </source>
</evidence>
<dbReference type="PANTHER" id="PTHR42837">
    <property type="entry name" value="REGULATOR OF SIGMA-E PROTEASE RSEP"/>
    <property type="match status" value="1"/>
</dbReference>
<keyword evidence="4 13" id="KW-0645">Protease</keyword>
<dbReference type="CDD" id="cd06163">
    <property type="entry name" value="S2P-M50_PDZ_RseP-like"/>
    <property type="match status" value="1"/>
</dbReference>
<keyword evidence="11" id="KW-0479">Metal-binding</keyword>
<dbReference type="GO" id="GO:0006508">
    <property type="term" value="P:proteolysis"/>
    <property type="evidence" value="ECO:0007669"/>
    <property type="project" value="UniProtKB-KW"/>
</dbReference>
<dbReference type="OrthoDB" id="9782003at2"/>
<evidence type="ECO:0000256" key="9">
    <source>
        <dbReference type="ARBA" id="ARBA00023049"/>
    </source>
</evidence>
<dbReference type="InterPro" id="IPR001478">
    <property type="entry name" value="PDZ"/>
</dbReference>